<name>A0A645JHS1_9ZZZZ</name>
<proteinExistence type="predicted"/>
<accession>A0A645JHS1</accession>
<gene>
    <name evidence="1" type="ORF">SDC9_209996</name>
</gene>
<protein>
    <submittedName>
        <fullName evidence="1">Uncharacterized protein</fullName>
    </submittedName>
</protein>
<comment type="caution">
    <text evidence="1">The sequence shown here is derived from an EMBL/GenBank/DDBJ whole genome shotgun (WGS) entry which is preliminary data.</text>
</comment>
<dbReference type="EMBL" id="VSSQ01139999">
    <property type="protein sequence ID" value="MPN62249.1"/>
    <property type="molecule type" value="Genomic_DNA"/>
</dbReference>
<evidence type="ECO:0000313" key="1">
    <source>
        <dbReference type="EMBL" id="MPN62249.1"/>
    </source>
</evidence>
<dbReference type="AlphaFoldDB" id="A0A645JHS1"/>
<reference evidence="1" key="1">
    <citation type="submission" date="2019-08" db="EMBL/GenBank/DDBJ databases">
        <authorList>
            <person name="Kucharzyk K."/>
            <person name="Murdoch R.W."/>
            <person name="Higgins S."/>
            <person name="Loffler F."/>
        </authorList>
    </citation>
    <scope>NUCLEOTIDE SEQUENCE</scope>
</reference>
<organism evidence="1">
    <name type="scientific">bioreactor metagenome</name>
    <dbReference type="NCBI Taxonomy" id="1076179"/>
    <lineage>
        <taxon>unclassified sequences</taxon>
        <taxon>metagenomes</taxon>
        <taxon>ecological metagenomes</taxon>
    </lineage>
</organism>
<sequence>MIGFPGRIDFGKHRHVGQGQRFNEIIEQRNGTTEGMGLKYANDPFKVQFLCRRQGGLDLCGMMGVIIHDQCSVNMAEHFKPAFRSGEAFDPLLDIPWVDRKA</sequence>